<dbReference type="EMBL" id="MFEO01000016">
    <property type="protein sequence ID" value="OGE89861.1"/>
    <property type="molecule type" value="Genomic_DNA"/>
</dbReference>
<name>A0A1F5PIZ7_9BACT</name>
<evidence type="ECO:0000256" key="2">
    <source>
        <dbReference type="ARBA" id="ARBA00022692"/>
    </source>
</evidence>
<comment type="caution">
    <text evidence="7">The sequence shown here is derived from an EMBL/GenBank/DDBJ whole genome shotgun (WGS) entry which is preliminary data.</text>
</comment>
<comment type="similarity">
    <text evidence="5">Belongs to the ABC-2 integral membrane protein family.</text>
</comment>
<gene>
    <name evidence="7" type="ORF">A2722_04520</name>
</gene>
<protein>
    <recommendedName>
        <fullName evidence="5">Transport permease protein</fullName>
    </recommendedName>
</protein>
<dbReference type="GO" id="GO:0043190">
    <property type="term" value="C:ATP-binding cassette (ABC) transporter complex"/>
    <property type="evidence" value="ECO:0007669"/>
    <property type="project" value="InterPro"/>
</dbReference>
<keyword evidence="4 5" id="KW-0472">Membrane</keyword>
<dbReference type="InterPro" id="IPR052902">
    <property type="entry name" value="ABC-2_transporter"/>
</dbReference>
<keyword evidence="5" id="KW-0813">Transport</keyword>
<feature type="transmembrane region" description="Helical" evidence="5">
    <location>
        <begin position="20"/>
        <end position="40"/>
    </location>
</feature>
<keyword evidence="5" id="KW-1003">Cell membrane</keyword>
<dbReference type="InterPro" id="IPR047817">
    <property type="entry name" value="ABC2_TM_bact-type"/>
</dbReference>
<dbReference type="PRINTS" id="PR00164">
    <property type="entry name" value="ABC2TRNSPORT"/>
</dbReference>
<feature type="non-terminal residue" evidence="7">
    <location>
        <position position="328"/>
    </location>
</feature>
<organism evidence="7 8">
    <name type="scientific">Candidatus Doudnabacteria bacterium RIFCSPHIGHO2_01_FULL_50_11</name>
    <dbReference type="NCBI Taxonomy" id="1817828"/>
    <lineage>
        <taxon>Bacteria</taxon>
        <taxon>Candidatus Doudnaibacteriota</taxon>
    </lineage>
</organism>
<evidence type="ECO:0000313" key="8">
    <source>
        <dbReference type="Proteomes" id="UP000178377"/>
    </source>
</evidence>
<feature type="transmembrane region" description="Helical" evidence="5">
    <location>
        <begin position="279"/>
        <end position="300"/>
    </location>
</feature>
<proteinExistence type="inferred from homology"/>
<evidence type="ECO:0000256" key="3">
    <source>
        <dbReference type="ARBA" id="ARBA00022989"/>
    </source>
</evidence>
<evidence type="ECO:0000256" key="5">
    <source>
        <dbReference type="RuleBase" id="RU361157"/>
    </source>
</evidence>
<feature type="domain" description="ABC transmembrane type-2" evidence="6">
    <location>
        <begin position="131"/>
        <end position="328"/>
    </location>
</feature>
<dbReference type="InterPro" id="IPR000412">
    <property type="entry name" value="ABC_2_transport"/>
</dbReference>
<dbReference type="GO" id="GO:0140359">
    <property type="term" value="F:ABC-type transporter activity"/>
    <property type="evidence" value="ECO:0007669"/>
    <property type="project" value="InterPro"/>
</dbReference>
<feature type="transmembrane region" description="Helical" evidence="5">
    <location>
        <begin position="169"/>
        <end position="191"/>
    </location>
</feature>
<accession>A0A1F5PIZ7</accession>
<keyword evidence="2 5" id="KW-0812">Transmembrane</keyword>
<reference evidence="7 8" key="1">
    <citation type="journal article" date="2016" name="Nat. Commun.">
        <title>Thousands of microbial genomes shed light on interconnected biogeochemical processes in an aquifer system.</title>
        <authorList>
            <person name="Anantharaman K."/>
            <person name="Brown C.T."/>
            <person name="Hug L.A."/>
            <person name="Sharon I."/>
            <person name="Castelle C.J."/>
            <person name="Probst A.J."/>
            <person name="Thomas B.C."/>
            <person name="Singh A."/>
            <person name="Wilkins M.J."/>
            <person name="Karaoz U."/>
            <person name="Brodie E.L."/>
            <person name="Williams K.H."/>
            <person name="Hubbard S.S."/>
            <person name="Banfield J.F."/>
        </authorList>
    </citation>
    <scope>NUCLEOTIDE SEQUENCE [LARGE SCALE GENOMIC DNA]</scope>
</reference>
<feature type="transmembrane region" description="Helical" evidence="5">
    <location>
        <begin position="211"/>
        <end position="238"/>
    </location>
</feature>
<dbReference type="InterPro" id="IPR013525">
    <property type="entry name" value="ABC2_TM"/>
</dbReference>
<dbReference type="STRING" id="1817828.A2722_04520"/>
<dbReference type="PANTHER" id="PTHR43027">
    <property type="entry name" value="DOXORUBICIN RESISTANCE ABC TRANSPORTER PERMEASE PROTEIN DRRC-RELATED"/>
    <property type="match status" value="1"/>
</dbReference>
<dbReference type="Pfam" id="PF12698">
    <property type="entry name" value="ABC2_membrane_3"/>
    <property type="match status" value="1"/>
</dbReference>
<dbReference type="AlphaFoldDB" id="A0A1F5PIZ7"/>
<dbReference type="Proteomes" id="UP000178377">
    <property type="component" value="Unassembled WGS sequence"/>
</dbReference>
<comment type="subcellular location">
    <subcellularLocation>
        <location evidence="5">Cell membrane</location>
        <topology evidence="5">Multi-pass membrane protein</topology>
    </subcellularLocation>
    <subcellularLocation>
        <location evidence="1">Membrane</location>
        <topology evidence="1">Multi-pass membrane protein</topology>
    </subcellularLocation>
</comment>
<feature type="transmembrane region" description="Helical" evidence="5">
    <location>
        <begin position="250"/>
        <end position="273"/>
    </location>
</feature>
<sequence length="328" mass="35951">MTTYKLTIAAVKMFVRNRQALFFTLFMPTVIMTIFGLIGFDRPPRITIGIVADSSSARTGVFIEAIKSVSVFDVKQGTEADERAAIGNGDRSLVLIVPQNLFPESLGPAMETGKLVVLTNAGEQQQANAALTIINEVVDGFERQLTHAPHLIEVQPQEINSRNLKYIDFLLPGLIALSIMQMAVFSVAFVFVDYKEKGILKRLLATPMRPYQFVTANVITRLAVALVQATILMAIGVLAFHAHVVGSYSLIFLIAFLGAVMFLGLGFTISGIASTVETVPALANLIVFPMLFLGGSFFPISAMPDWLQKIVVYLPLQYFSHAMREVMT</sequence>
<evidence type="ECO:0000313" key="7">
    <source>
        <dbReference type="EMBL" id="OGE89861.1"/>
    </source>
</evidence>
<dbReference type="PANTHER" id="PTHR43027:SF2">
    <property type="entry name" value="TRANSPORT PERMEASE PROTEIN"/>
    <property type="match status" value="1"/>
</dbReference>
<evidence type="ECO:0000259" key="6">
    <source>
        <dbReference type="PROSITE" id="PS51012"/>
    </source>
</evidence>
<keyword evidence="3 5" id="KW-1133">Transmembrane helix</keyword>
<evidence type="ECO:0000256" key="1">
    <source>
        <dbReference type="ARBA" id="ARBA00004141"/>
    </source>
</evidence>
<comment type="caution">
    <text evidence="5">Lacks conserved residue(s) required for the propagation of feature annotation.</text>
</comment>
<evidence type="ECO:0000256" key="4">
    <source>
        <dbReference type="ARBA" id="ARBA00023136"/>
    </source>
</evidence>
<dbReference type="PROSITE" id="PS51012">
    <property type="entry name" value="ABC_TM2"/>
    <property type="match status" value="1"/>
</dbReference>